<dbReference type="AlphaFoldDB" id="A0A9D1U542"/>
<evidence type="ECO:0000256" key="1">
    <source>
        <dbReference type="ARBA" id="ARBA00093462"/>
    </source>
</evidence>
<comment type="similarity">
    <text evidence="1">Belongs to the DnaB/DnaD family.</text>
</comment>
<gene>
    <name evidence="5" type="ORF">H9875_00205</name>
</gene>
<dbReference type="EMBL" id="DXGJ01000002">
    <property type="protein sequence ID" value="HIW71024.1"/>
    <property type="molecule type" value="Genomic_DNA"/>
</dbReference>
<feature type="region of interest" description="Disordered" evidence="2">
    <location>
        <begin position="381"/>
        <end position="440"/>
    </location>
</feature>
<feature type="domain" description="DnaB/C C-terminal" evidence="3">
    <location>
        <begin position="312"/>
        <end position="386"/>
    </location>
</feature>
<proteinExistence type="inferred from homology"/>
<name>A0A9D1U542_9LACO</name>
<protein>
    <submittedName>
        <fullName evidence="5">DnaD domain protein</fullName>
    </submittedName>
</protein>
<sequence length="457" mass="51245">MEDSWHQLRPKTGFVVRLADRLTDQSWQTLTQLYQPIIGPVAAGLFSGLFWLPQRNELHRHARLLNGLGIDLAHLYAARLRLEATGLLTTTLKTDNDLTTFCYTLHAPLVPAVFFQDDLLSVQLLGIVGEESYQELVGMSVPRQTPAADEQDITKNFLEVFHVDGQELRNLPTAVTANRQHLTPTATTPSVSAGEVGDFDFQLLGEMLAHSYVDPQPVRSHRQLLLTEHTTYGIDEVTMARYIGEATDLASNKFNPEQFKRLIARQFGNQHLGTPETAATTGTSAATPKTTKASAEQALIKFATATPPVNFLQAIKQKTGGYVTDGEQRIVRDLVSRQLFPTSVLNLMIYHVLVDEDRPTLNKALLDTIANDWSRAKVQTPEQAIAKVRDRQQAANRPRSRNNRRNAPTVKETLPEWAKTTQAPKQTQDQKLSNKQKQALNDRIARFKERRQGKEES</sequence>
<evidence type="ECO:0000256" key="2">
    <source>
        <dbReference type="SAM" id="MobiDB-lite"/>
    </source>
</evidence>
<dbReference type="Pfam" id="PF07261">
    <property type="entry name" value="DnaB_2"/>
    <property type="match status" value="1"/>
</dbReference>
<organism evidence="5 6">
    <name type="scientific">Candidatus Levilactobacillus faecigallinarum</name>
    <dbReference type="NCBI Taxonomy" id="2838638"/>
    <lineage>
        <taxon>Bacteria</taxon>
        <taxon>Bacillati</taxon>
        <taxon>Bacillota</taxon>
        <taxon>Bacilli</taxon>
        <taxon>Lactobacillales</taxon>
        <taxon>Lactobacillaceae</taxon>
        <taxon>Levilactobacillus</taxon>
    </lineage>
</organism>
<dbReference type="Proteomes" id="UP000886822">
    <property type="component" value="Unassembled WGS sequence"/>
</dbReference>
<evidence type="ECO:0000313" key="6">
    <source>
        <dbReference type="Proteomes" id="UP000886822"/>
    </source>
</evidence>
<reference evidence="5" key="1">
    <citation type="journal article" date="2021" name="PeerJ">
        <title>Extensive microbial diversity within the chicken gut microbiome revealed by metagenomics and culture.</title>
        <authorList>
            <person name="Gilroy R."/>
            <person name="Ravi A."/>
            <person name="Getino M."/>
            <person name="Pursley I."/>
            <person name="Horton D.L."/>
            <person name="Alikhan N.F."/>
            <person name="Baker D."/>
            <person name="Gharbi K."/>
            <person name="Hall N."/>
            <person name="Watson M."/>
            <person name="Adriaenssens E.M."/>
            <person name="Foster-Nyarko E."/>
            <person name="Jarju S."/>
            <person name="Secka A."/>
            <person name="Antonio M."/>
            <person name="Oren A."/>
            <person name="Chaudhuri R.R."/>
            <person name="La Ragione R."/>
            <person name="Hildebrand F."/>
            <person name="Pallen M.J."/>
        </authorList>
    </citation>
    <scope>NUCLEOTIDE SEQUENCE</scope>
    <source>
        <strain evidence="5">CHK173-259</strain>
    </source>
</reference>
<feature type="domain" description="Replicative helicase loading/DNA remodeling protein DnaB N-terminal winged helix" evidence="4">
    <location>
        <begin position="9"/>
        <end position="239"/>
    </location>
</feature>
<evidence type="ECO:0000313" key="5">
    <source>
        <dbReference type="EMBL" id="HIW71024.1"/>
    </source>
</evidence>
<feature type="compositionally biased region" description="Polar residues" evidence="2">
    <location>
        <begin position="419"/>
        <end position="439"/>
    </location>
</feature>
<accession>A0A9D1U542</accession>
<evidence type="ECO:0000259" key="4">
    <source>
        <dbReference type="Pfam" id="PF25888"/>
    </source>
</evidence>
<comment type="caution">
    <text evidence="5">The sequence shown here is derived from an EMBL/GenBank/DDBJ whole genome shotgun (WGS) entry which is preliminary data.</text>
</comment>
<dbReference type="InterPro" id="IPR058660">
    <property type="entry name" value="WHD_DnaB"/>
</dbReference>
<dbReference type="Pfam" id="PF25888">
    <property type="entry name" value="WHD_DnaB"/>
    <property type="match status" value="1"/>
</dbReference>
<reference evidence="5" key="2">
    <citation type="submission" date="2021-04" db="EMBL/GenBank/DDBJ databases">
        <authorList>
            <person name="Gilroy R."/>
        </authorList>
    </citation>
    <scope>NUCLEOTIDE SEQUENCE</scope>
    <source>
        <strain evidence="5">CHK173-259</strain>
    </source>
</reference>
<dbReference type="InterPro" id="IPR006343">
    <property type="entry name" value="DnaB/C_C"/>
</dbReference>
<evidence type="ECO:0000259" key="3">
    <source>
        <dbReference type="Pfam" id="PF07261"/>
    </source>
</evidence>